<evidence type="ECO:0000313" key="2">
    <source>
        <dbReference type="Proteomes" id="UP000002384"/>
    </source>
</evidence>
<dbReference type="HOGENOM" id="CLU_147433_0_0_3"/>
<sequence length="136" mass="14992">MTKLLPTLKRWSVALIVCVAAIAALWGGTFNDSTSAMAAPDTLVIATTDTGDEIQRDNKNFVRDAAEKVKETANKNANRVERATDDDSFIQRKAQRDAARIEKRANEDAARTQKAIDDNVNAVERTIDNIKDVFSP</sequence>
<protein>
    <submittedName>
        <fullName evidence="1">Uncharacterized protein</fullName>
    </submittedName>
</protein>
<dbReference type="KEGG" id="cyc:PCC7424_3373"/>
<dbReference type="eggNOG" id="ENOG5031ZUI">
    <property type="taxonomic scope" value="Bacteria"/>
</dbReference>
<gene>
    <name evidence="1" type="ordered locus">PCC7424_3373</name>
</gene>
<evidence type="ECO:0000313" key="1">
    <source>
        <dbReference type="EMBL" id="ACK71769.1"/>
    </source>
</evidence>
<proteinExistence type="predicted"/>
<dbReference type="STRING" id="65393.PCC7424_3373"/>
<name>B7KE71_GLOC7</name>
<dbReference type="AlphaFoldDB" id="B7KE71"/>
<keyword evidence="2" id="KW-1185">Reference proteome</keyword>
<organism evidence="1 2">
    <name type="scientific">Gloeothece citriformis (strain PCC 7424)</name>
    <name type="common">Cyanothece sp. (strain PCC 7424)</name>
    <dbReference type="NCBI Taxonomy" id="65393"/>
    <lineage>
        <taxon>Bacteria</taxon>
        <taxon>Bacillati</taxon>
        <taxon>Cyanobacteriota</taxon>
        <taxon>Cyanophyceae</taxon>
        <taxon>Oscillatoriophycideae</taxon>
        <taxon>Chroococcales</taxon>
        <taxon>Aphanothecaceae</taxon>
        <taxon>Gloeothece</taxon>
        <taxon>Gloeothece citriformis</taxon>
    </lineage>
</organism>
<accession>B7KE71</accession>
<dbReference type="Proteomes" id="UP000002384">
    <property type="component" value="Chromosome"/>
</dbReference>
<dbReference type="EMBL" id="CP001291">
    <property type="protein sequence ID" value="ACK71769.1"/>
    <property type="molecule type" value="Genomic_DNA"/>
</dbReference>
<reference evidence="2" key="1">
    <citation type="journal article" date="2011" name="MBio">
        <title>Novel metabolic attributes of the genus Cyanothece, comprising a group of unicellular nitrogen-fixing Cyanobacteria.</title>
        <authorList>
            <person name="Bandyopadhyay A."/>
            <person name="Elvitigala T."/>
            <person name="Welsh E."/>
            <person name="Stockel J."/>
            <person name="Liberton M."/>
            <person name="Min H."/>
            <person name="Sherman L.A."/>
            <person name="Pakrasi H.B."/>
        </authorList>
    </citation>
    <scope>NUCLEOTIDE SEQUENCE [LARGE SCALE GENOMIC DNA]</scope>
    <source>
        <strain evidence="2">PCC 7424</strain>
    </source>
</reference>